<dbReference type="RefSeq" id="XP_016217872.1">
    <property type="nucleotide sequence ID" value="XM_016353777.1"/>
</dbReference>
<dbReference type="Gene3D" id="4.10.240.10">
    <property type="entry name" value="Zn(2)-C6 fungal-type DNA-binding domain"/>
    <property type="match status" value="1"/>
</dbReference>
<keyword evidence="2" id="KW-0479">Metal-binding</keyword>
<protein>
    <recommendedName>
        <fullName evidence="5">Zn(2)-C6 fungal-type domain-containing protein</fullName>
    </recommendedName>
</protein>
<dbReference type="CDD" id="cd12148">
    <property type="entry name" value="fungal_TF_MHR"/>
    <property type="match status" value="1"/>
</dbReference>
<dbReference type="EMBL" id="KN847531">
    <property type="protein sequence ID" value="KIW08003.1"/>
    <property type="molecule type" value="Genomic_DNA"/>
</dbReference>
<dbReference type="PROSITE" id="PS00463">
    <property type="entry name" value="ZN2_CY6_FUNGAL_1"/>
    <property type="match status" value="1"/>
</dbReference>
<accession>A0A0D2AMU2</accession>
<dbReference type="OrthoDB" id="3014581at2759"/>
<keyword evidence="4" id="KW-0812">Transmembrane</keyword>
<dbReference type="PROSITE" id="PS50048">
    <property type="entry name" value="ZN2_CY6_FUNGAL_2"/>
    <property type="match status" value="1"/>
</dbReference>
<keyword evidence="3" id="KW-0539">Nucleus</keyword>
<dbReference type="GeneID" id="27308922"/>
<name>A0A0D2AMU2_9PEZI</name>
<dbReference type="GO" id="GO:0008270">
    <property type="term" value="F:zinc ion binding"/>
    <property type="evidence" value="ECO:0007669"/>
    <property type="project" value="InterPro"/>
</dbReference>
<evidence type="ECO:0000313" key="6">
    <source>
        <dbReference type="EMBL" id="KIW08003.1"/>
    </source>
</evidence>
<keyword evidence="4" id="KW-1133">Transmembrane helix</keyword>
<dbReference type="SUPFAM" id="SSF57701">
    <property type="entry name" value="Zn2/Cys6 DNA-binding domain"/>
    <property type="match status" value="1"/>
</dbReference>
<dbReference type="PANTHER" id="PTHR31001:SF90">
    <property type="entry name" value="CENTROMERE DNA-BINDING PROTEIN COMPLEX CBF3 SUBUNIT B"/>
    <property type="match status" value="1"/>
</dbReference>
<dbReference type="SMART" id="SM00066">
    <property type="entry name" value="GAL4"/>
    <property type="match status" value="1"/>
</dbReference>
<evidence type="ECO:0000256" key="4">
    <source>
        <dbReference type="SAM" id="Phobius"/>
    </source>
</evidence>
<dbReference type="Pfam" id="PF04082">
    <property type="entry name" value="Fungal_trans"/>
    <property type="match status" value="1"/>
</dbReference>
<evidence type="ECO:0000259" key="5">
    <source>
        <dbReference type="PROSITE" id="PS50048"/>
    </source>
</evidence>
<dbReference type="CDD" id="cd00067">
    <property type="entry name" value="GAL4"/>
    <property type="match status" value="1"/>
</dbReference>
<evidence type="ECO:0000256" key="2">
    <source>
        <dbReference type="ARBA" id="ARBA00022723"/>
    </source>
</evidence>
<dbReference type="GO" id="GO:0005634">
    <property type="term" value="C:nucleus"/>
    <property type="evidence" value="ECO:0007669"/>
    <property type="project" value="UniProtKB-SubCell"/>
</dbReference>
<dbReference type="GO" id="GO:0000981">
    <property type="term" value="F:DNA-binding transcription factor activity, RNA polymerase II-specific"/>
    <property type="evidence" value="ECO:0007669"/>
    <property type="project" value="InterPro"/>
</dbReference>
<evidence type="ECO:0000256" key="3">
    <source>
        <dbReference type="ARBA" id="ARBA00023242"/>
    </source>
</evidence>
<sequence>MPKDQYSSSRQRPVSCTLCRKRKLRCSRDAPCSNCVSRAVPCDLEEKPKPYNAESSQSEIIERLGRLEQLLAGRQSEQASAYNPIASTWKPRETAVQPSLTRDASSQVQSLNQDVALLESIYLGDIGPNTSEIPSSRVMYKTCSVERISQAKQWFCGHDLEFSTQSVPVRCIWLPTYAEAQTLLQKYTQVAAHFPWITYLPSLPEMLEEIYTAQSHKSQIKPGPLVLALAIFACATSSWTSKDCETRGLYNTVQAAAEQSRFWIDAAQDLVDISREYTTLSIEGISGSVLLSFLLVHLEGFTRKCRYLFSHTIWMARNLGLHRLDHPNSTWDAESVETEIARRVFWYICSCDWQAAARFDGADEGVYTFHPRQIITRLPKHSDDDNVLVELPLSIPTTMSYPLHRIKLSEICRRAVDRNPLASANLGGISHDALMDTDAELQALLNEVQLFFSLPQDELARNYRLHRDKAADIVQQGHTLRFLLHGLRCKLHIPFLIKGYTTSAFAESKDICVMSARLLIQSQSHLLEMGSLNGTMFPFCGLLLGVFMANVVLIVDLCMGRSKGRDDLHREEICKAFRLLESARHESETTARFVDSLTQILQKHKIRSPKEALQSMHANQRVTQGDSTLSRLSNRTCNALMTPDSSVFTDLNCGRANSDETVGIEDQRQSTYFINFAKDFEEGTDMFDNFDWDNIFSDLNTMFA</sequence>
<dbReference type="PANTHER" id="PTHR31001">
    <property type="entry name" value="UNCHARACTERIZED TRANSCRIPTIONAL REGULATORY PROTEIN"/>
    <property type="match status" value="1"/>
</dbReference>
<dbReference type="InParanoid" id="A0A0D2AMU2"/>
<dbReference type="InterPro" id="IPR007219">
    <property type="entry name" value="XnlR_reg_dom"/>
</dbReference>
<proteinExistence type="predicted"/>
<evidence type="ECO:0000256" key="1">
    <source>
        <dbReference type="ARBA" id="ARBA00004123"/>
    </source>
</evidence>
<dbReference type="GO" id="GO:0003677">
    <property type="term" value="F:DNA binding"/>
    <property type="evidence" value="ECO:0007669"/>
    <property type="project" value="InterPro"/>
</dbReference>
<dbReference type="InterPro" id="IPR050613">
    <property type="entry name" value="Sec_Metabolite_Reg"/>
</dbReference>
<dbReference type="VEuPathDB" id="FungiDB:PV09_00949"/>
<reference evidence="6 7" key="1">
    <citation type="submission" date="2015-01" db="EMBL/GenBank/DDBJ databases">
        <title>The Genome Sequence of Ochroconis gallopava CBS43764.</title>
        <authorList>
            <consortium name="The Broad Institute Genomics Platform"/>
            <person name="Cuomo C."/>
            <person name="de Hoog S."/>
            <person name="Gorbushina A."/>
            <person name="Stielow B."/>
            <person name="Teixiera M."/>
            <person name="Abouelleil A."/>
            <person name="Chapman S.B."/>
            <person name="Priest M."/>
            <person name="Young S.K."/>
            <person name="Wortman J."/>
            <person name="Nusbaum C."/>
            <person name="Birren B."/>
        </authorList>
    </citation>
    <scope>NUCLEOTIDE SEQUENCE [LARGE SCALE GENOMIC DNA]</scope>
    <source>
        <strain evidence="6 7">CBS 43764</strain>
    </source>
</reference>
<dbReference type="AlphaFoldDB" id="A0A0D2AMU2"/>
<dbReference type="InterPro" id="IPR001138">
    <property type="entry name" value="Zn2Cys6_DnaBD"/>
</dbReference>
<gene>
    <name evidence="6" type="ORF">PV09_00949</name>
</gene>
<organism evidence="6 7">
    <name type="scientific">Verruconis gallopava</name>
    <dbReference type="NCBI Taxonomy" id="253628"/>
    <lineage>
        <taxon>Eukaryota</taxon>
        <taxon>Fungi</taxon>
        <taxon>Dikarya</taxon>
        <taxon>Ascomycota</taxon>
        <taxon>Pezizomycotina</taxon>
        <taxon>Dothideomycetes</taxon>
        <taxon>Pleosporomycetidae</taxon>
        <taxon>Venturiales</taxon>
        <taxon>Sympoventuriaceae</taxon>
        <taxon>Verruconis</taxon>
    </lineage>
</organism>
<comment type="subcellular location">
    <subcellularLocation>
        <location evidence="1">Nucleus</location>
    </subcellularLocation>
</comment>
<feature type="domain" description="Zn(2)-C6 fungal-type" evidence="5">
    <location>
        <begin position="15"/>
        <end position="44"/>
    </location>
</feature>
<dbReference type="Pfam" id="PF00172">
    <property type="entry name" value="Zn_clus"/>
    <property type="match status" value="1"/>
</dbReference>
<dbReference type="STRING" id="253628.A0A0D2AMU2"/>
<keyword evidence="4" id="KW-0472">Membrane</keyword>
<evidence type="ECO:0000313" key="7">
    <source>
        <dbReference type="Proteomes" id="UP000053259"/>
    </source>
</evidence>
<dbReference type="HOGENOM" id="CLU_013260_0_0_1"/>
<dbReference type="GO" id="GO:0006351">
    <property type="term" value="P:DNA-templated transcription"/>
    <property type="evidence" value="ECO:0007669"/>
    <property type="project" value="InterPro"/>
</dbReference>
<dbReference type="Proteomes" id="UP000053259">
    <property type="component" value="Unassembled WGS sequence"/>
</dbReference>
<feature type="transmembrane region" description="Helical" evidence="4">
    <location>
        <begin position="536"/>
        <end position="555"/>
    </location>
</feature>
<keyword evidence="7" id="KW-1185">Reference proteome</keyword>
<dbReference type="InterPro" id="IPR036864">
    <property type="entry name" value="Zn2-C6_fun-type_DNA-bd_sf"/>
</dbReference>